<dbReference type="InterPro" id="IPR051602">
    <property type="entry name" value="ACC_Biotin_Carboxylase"/>
</dbReference>
<evidence type="ECO:0000256" key="3">
    <source>
        <dbReference type="ARBA" id="ARBA00013058"/>
    </source>
</evidence>
<evidence type="ECO:0000313" key="15">
    <source>
        <dbReference type="EMBL" id="GLP96639.1"/>
    </source>
</evidence>
<evidence type="ECO:0000256" key="1">
    <source>
        <dbReference type="ARBA" id="ARBA00001953"/>
    </source>
</evidence>
<dbReference type="GO" id="GO:0003989">
    <property type="term" value="F:acetyl-CoA carboxylase activity"/>
    <property type="evidence" value="ECO:0007669"/>
    <property type="project" value="UniProtKB-EC"/>
</dbReference>
<dbReference type="InterPro" id="IPR029045">
    <property type="entry name" value="ClpP/crotonase-like_dom_sf"/>
</dbReference>
<evidence type="ECO:0000256" key="8">
    <source>
        <dbReference type="ARBA" id="ARBA00023268"/>
    </source>
</evidence>
<evidence type="ECO:0000256" key="4">
    <source>
        <dbReference type="ARBA" id="ARBA00022598"/>
    </source>
</evidence>
<keyword evidence="15" id="KW-0670">Pyruvate</keyword>
<dbReference type="PROSITE" id="PS00867">
    <property type="entry name" value="CPSASE_2"/>
    <property type="match status" value="1"/>
</dbReference>
<dbReference type="GO" id="GO:0046872">
    <property type="term" value="F:metal ion binding"/>
    <property type="evidence" value="ECO:0007669"/>
    <property type="project" value="InterPro"/>
</dbReference>
<dbReference type="InterPro" id="IPR034733">
    <property type="entry name" value="AcCoA_carboxyl_beta"/>
</dbReference>
<feature type="domain" description="CoA carboxyltransferase N-terminal" evidence="13">
    <location>
        <begin position="582"/>
        <end position="848"/>
    </location>
</feature>
<dbReference type="PANTHER" id="PTHR48095">
    <property type="entry name" value="PYRUVATE CARBOXYLASE SUBUNIT A"/>
    <property type="match status" value="1"/>
</dbReference>
<protein>
    <recommendedName>
        <fullName evidence="3">acetyl-CoA carboxylase</fullName>
        <ecNumber evidence="3">6.4.1.2</ecNumber>
    </recommendedName>
</protein>
<evidence type="ECO:0000259" key="10">
    <source>
        <dbReference type="PROSITE" id="PS50968"/>
    </source>
</evidence>
<evidence type="ECO:0000259" key="14">
    <source>
        <dbReference type="PROSITE" id="PS50989"/>
    </source>
</evidence>
<gene>
    <name evidence="15" type="ORF">GCM10007895_19450</name>
</gene>
<feature type="domain" description="Biotin carboxylation" evidence="12">
    <location>
        <begin position="3"/>
        <end position="454"/>
    </location>
</feature>
<dbReference type="InterPro" id="IPR005479">
    <property type="entry name" value="CPAse_ATP-bd"/>
</dbReference>
<evidence type="ECO:0000259" key="11">
    <source>
        <dbReference type="PROSITE" id="PS50975"/>
    </source>
</evidence>
<dbReference type="InterPro" id="IPR005482">
    <property type="entry name" value="Biotin_COase_C"/>
</dbReference>
<dbReference type="InterPro" id="IPR011053">
    <property type="entry name" value="Single_hybrid_motif"/>
</dbReference>
<dbReference type="SUPFAM" id="SSF56059">
    <property type="entry name" value="Glutathione synthetase ATP-binding domain-like"/>
    <property type="match status" value="1"/>
</dbReference>
<dbReference type="InterPro" id="IPR011761">
    <property type="entry name" value="ATP-grasp"/>
</dbReference>
<dbReference type="InterPro" id="IPR000089">
    <property type="entry name" value="Biotin_lipoyl"/>
</dbReference>
<dbReference type="Proteomes" id="UP001161422">
    <property type="component" value="Unassembled WGS sequence"/>
</dbReference>
<reference evidence="15" key="1">
    <citation type="journal article" date="2014" name="Int. J. Syst. Evol. Microbiol.">
        <title>Complete genome sequence of Corynebacterium casei LMG S-19264T (=DSM 44701T), isolated from a smear-ripened cheese.</title>
        <authorList>
            <consortium name="US DOE Joint Genome Institute (JGI-PGF)"/>
            <person name="Walter F."/>
            <person name="Albersmeier A."/>
            <person name="Kalinowski J."/>
            <person name="Ruckert C."/>
        </authorList>
    </citation>
    <scope>NUCLEOTIDE SEQUENCE</scope>
    <source>
        <strain evidence="15">NBRC 101628</strain>
    </source>
</reference>
<dbReference type="Pfam" id="PF01039">
    <property type="entry name" value="Carboxyl_trans"/>
    <property type="match status" value="1"/>
</dbReference>
<evidence type="ECO:0000256" key="6">
    <source>
        <dbReference type="ARBA" id="ARBA00022840"/>
    </source>
</evidence>
<comment type="cofactor">
    <cofactor evidence="1">
        <name>biotin</name>
        <dbReference type="ChEBI" id="CHEBI:57586"/>
    </cofactor>
</comment>
<dbReference type="InterPro" id="IPR011054">
    <property type="entry name" value="Rudment_hybrid_motif"/>
</dbReference>
<sequence length="1097" mass="118644">MTAFRKILIANRGEIAIRIADACAELGITSIAVYAEDDADSLHTMRADKALLLKGRGVSAYLDQQQLVELAKAEGCQAVHPGYGFLSESAEFSERLANNQLVFIGSAPELLAQLGDKAQARQMAELAGLPLTQGINRACSLEEVEAFFDSLGEHGAIMIKALSGGGGRGMRAVRDRDAIAKAYHTCQEEAQLAFGRNQVYVEQLVENARHIEVQILGDGSGKVSHLWERECSLQRRNQKLIEIAPSPSLNQDQRQGIIDSALALASSIKYAGVGTFEFMVDAREPANYYFMEINPRIQVEHTITEEITGVDLVKSQIQLAAGQSLNQLRLAETPPFSGCAIQLRINLETLTPEGATRPVAGVITQYHKPNGRDVRVDDYLYAGYSVNPNYDSLGAKLIVKGADYSQTLAKAQRRLSELSVQGVETNQTLLTNLLDSQDLANNQITTAYVEQHLEHLLLPIAASGRTPKLDCVNGGASQSERWDSESWNAELGEILNSPIAGSLISVEVEQGQTIKAGQLLAVVEAMKMEFPIEAPSAGIISRVAPVSTGDMLLEGQPLFAFVADAQDIAADSPIEQQQEPAVRPLLAQLQQRLEAISDDGRPEAVAKRAKHNKNTIRQNIAQLIDADSFNEYGALALAAQRQRHDIETLQQLSPADGMVVGTASINAELVGKQYSQVAIAGYDYTVMAGSQGMINHKKTDRIIEIAQKHQLPLVLFCGGGGGRPSDTDYPGVGFLNLRTFAELGKLSGRVPTVAITADYCFAGNAALFGCCDLTIATRDTSIGMAGPAMIEGGGLGQFTPDQVGPATMHAKTGVVDLLVENESQAVAMAKRYLSYFQGPIESWQAAEQSQLRTSVPINRKSVYDMRQLIETLVDQDSVLELRAQFAPSAITALVRIEGKAYGLMANDPRHLGGAIDADAGDKFTRFMQLCSSHHLPLISLCDTPGFMVGPESEKNATVRHISRMFVKAANLQVPIACVVIRKAYGLGAMAMAAGGFCEPSMSMAWPSGEFGAMGIEGAVKISRKRQLAAIEDSAERQQQFDAWVAQAHQNGQAMNVASYLEIDAVIDPADTRAWLVRTFDSAKTDDTSDQNFPIDPW</sequence>
<dbReference type="PANTHER" id="PTHR48095:SF5">
    <property type="entry name" value="BLL7292 PROTEIN"/>
    <property type="match status" value="1"/>
</dbReference>
<dbReference type="PROSITE" id="PS00188">
    <property type="entry name" value="BIOTIN"/>
    <property type="match status" value="1"/>
</dbReference>
<evidence type="ECO:0000259" key="13">
    <source>
        <dbReference type="PROSITE" id="PS50980"/>
    </source>
</evidence>
<dbReference type="Pfam" id="PF00289">
    <property type="entry name" value="Biotin_carb_N"/>
    <property type="match status" value="1"/>
</dbReference>
<dbReference type="InterPro" id="IPR011764">
    <property type="entry name" value="Biotin_carboxylation_dom"/>
</dbReference>
<feature type="domain" description="Lipoyl-binding" evidence="10">
    <location>
        <begin position="486"/>
        <end position="562"/>
    </location>
</feature>
<dbReference type="InterPro" id="IPR011763">
    <property type="entry name" value="COA_CT_C"/>
</dbReference>
<comment type="caution">
    <text evidence="15">The sequence shown here is derived from an EMBL/GenBank/DDBJ whole genome shotgun (WGS) entry which is preliminary data.</text>
</comment>
<dbReference type="CDD" id="cd06850">
    <property type="entry name" value="biotinyl_domain"/>
    <property type="match status" value="1"/>
</dbReference>
<dbReference type="SUPFAM" id="SSF52096">
    <property type="entry name" value="ClpP/crotonase"/>
    <property type="match status" value="2"/>
</dbReference>
<dbReference type="PROSITE" id="PS50968">
    <property type="entry name" value="BIOTINYL_LIPOYL"/>
    <property type="match status" value="1"/>
</dbReference>
<dbReference type="SMART" id="SM00878">
    <property type="entry name" value="Biotin_carb_C"/>
    <property type="match status" value="1"/>
</dbReference>
<dbReference type="SUPFAM" id="SSF51230">
    <property type="entry name" value="Single hybrid motif"/>
    <property type="match status" value="1"/>
</dbReference>
<dbReference type="EMBL" id="BSNC01000005">
    <property type="protein sequence ID" value="GLP96639.1"/>
    <property type="molecule type" value="Genomic_DNA"/>
</dbReference>
<keyword evidence="5 9" id="KW-0547">Nucleotide-binding</keyword>
<proteinExistence type="predicted"/>
<evidence type="ECO:0000256" key="9">
    <source>
        <dbReference type="PROSITE-ProRule" id="PRU00409"/>
    </source>
</evidence>
<name>A0AA37VXN1_9GAMM</name>
<comment type="pathway">
    <text evidence="2">Lipid metabolism; malonyl-CoA biosynthesis; malonyl-CoA from acetyl-CoA: step 1/1.</text>
</comment>
<evidence type="ECO:0000256" key="7">
    <source>
        <dbReference type="ARBA" id="ARBA00023267"/>
    </source>
</evidence>
<dbReference type="InterPro" id="IPR001882">
    <property type="entry name" value="Biotin_BS"/>
</dbReference>
<dbReference type="Pfam" id="PF02785">
    <property type="entry name" value="Biotin_carb_C"/>
    <property type="match status" value="1"/>
</dbReference>
<dbReference type="Pfam" id="PF00364">
    <property type="entry name" value="Biotin_lipoyl"/>
    <property type="match status" value="1"/>
</dbReference>
<organism evidence="15 16">
    <name type="scientific">Paraferrimonas sedimenticola</name>
    <dbReference type="NCBI Taxonomy" id="375674"/>
    <lineage>
        <taxon>Bacteria</taxon>
        <taxon>Pseudomonadati</taxon>
        <taxon>Pseudomonadota</taxon>
        <taxon>Gammaproteobacteria</taxon>
        <taxon>Alteromonadales</taxon>
        <taxon>Ferrimonadaceae</taxon>
        <taxon>Paraferrimonas</taxon>
    </lineage>
</organism>
<feature type="domain" description="ATP-grasp" evidence="11">
    <location>
        <begin position="121"/>
        <end position="321"/>
    </location>
</feature>
<evidence type="ECO:0000259" key="12">
    <source>
        <dbReference type="PROSITE" id="PS50979"/>
    </source>
</evidence>
<dbReference type="PROSITE" id="PS50980">
    <property type="entry name" value="COA_CT_NTER"/>
    <property type="match status" value="1"/>
</dbReference>
<evidence type="ECO:0000256" key="2">
    <source>
        <dbReference type="ARBA" id="ARBA00004956"/>
    </source>
</evidence>
<keyword evidence="8" id="KW-0511">Multifunctional enzyme</keyword>
<dbReference type="Pfam" id="PF02786">
    <property type="entry name" value="CPSase_L_D2"/>
    <property type="match status" value="1"/>
</dbReference>
<dbReference type="InterPro" id="IPR016185">
    <property type="entry name" value="PreATP-grasp_dom_sf"/>
</dbReference>
<dbReference type="Gene3D" id="3.90.226.10">
    <property type="entry name" value="2-enoyl-CoA Hydratase, Chain A, domain 1"/>
    <property type="match status" value="2"/>
</dbReference>
<evidence type="ECO:0000313" key="16">
    <source>
        <dbReference type="Proteomes" id="UP001161422"/>
    </source>
</evidence>
<dbReference type="Gene3D" id="3.30.470.20">
    <property type="entry name" value="ATP-grasp fold, B domain"/>
    <property type="match status" value="1"/>
</dbReference>
<dbReference type="SUPFAM" id="SSF51246">
    <property type="entry name" value="Rudiment single hybrid motif"/>
    <property type="match status" value="1"/>
</dbReference>
<dbReference type="PROSITE" id="PS50975">
    <property type="entry name" value="ATP_GRASP"/>
    <property type="match status" value="1"/>
</dbReference>
<dbReference type="SUPFAM" id="SSF52440">
    <property type="entry name" value="PreATP-grasp domain"/>
    <property type="match status" value="1"/>
</dbReference>
<dbReference type="EC" id="6.4.1.2" evidence="3"/>
<dbReference type="AlphaFoldDB" id="A0AA37VXN1"/>
<accession>A0AA37VXN1</accession>
<dbReference type="Gene3D" id="2.40.50.100">
    <property type="match status" value="1"/>
</dbReference>
<feature type="domain" description="CoA carboxyltransferase C-terminal" evidence="14">
    <location>
        <begin position="850"/>
        <end position="1089"/>
    </location>
</feature>
<dbReference type="GO" id="GO:0005524">
    <property type="term" value="F:ATP binding"/>
    <property type="evidence" value="ECO:0007669"/>
    <property type="project" value="UniProtKB-UniRule"/>
</dbReference>
<dbReference type="InterPro" id="IPR011762">
    <property type="entry name" value="COA_CT_N"/>
</dbReference>
<keyword evidence="6 9" id="KW-0067">ATP-binding</keyword>
<keyword evidence="16" id="KW-1185">Reference proteome</keyword>
<keyword evidence="7" id="KW-0092">Biotin</keyword>
<dbReference type="PROSITE" id="PS50979">
    <property type="entry name" value="BC"/>
    <property type="match status" value="1"/>
</dbReference>
<keyword evidence="4" id="KW-0436">Ligase</keyword>
<evidence type="ECO:0000256" key="5">
    <source>
        <dbReference type="ARBA" id="ARBA00022741"/>
    </source>
</evidence>
<dbReference type="RefSeq" id="WP_095503967.1">
    <property type="nucleotide sequence ID" value="NZ_BSNC01000005.1"/>
</dbReference>
<dbReference type="PROSITE" id="PS50989">
    <property type="entry name" value="COA_CT_CTER"/>
    <property type="match status" value="1"/>
</dbReference>
<reference evidence="15" key="2">
    <citation type="submission" date="2023-01" db="EMBL/GenBank/DDBJ databases">
        <title>Draft genome sequence of Paraferrimonas sedimenticola strain NBRC 101628.</title>
        <authorList>
            <person name="Sun Q."/>
            <person name="Mori K."/>
        </authorList>
    </citation>
    <scope>NUCLEOTIDE SEQUENCE</scope>
    <source>
        <strain evidence="15">NBRC 101628</strain>
    </source>
</reference>
<dbReference type="InterPro" id="IPR005481">
    <property type="entry name" value="BC-like_N"/>
</dbReference>